<name>A0ABR4EFT6_9PEZI</name>
<accession>A0ABR4EFT6</accession>
<dbReference type="SMART" id="SM00248">
    <property type="entry name" value="ANK"/>
    <property type="match status" value="5"/>
</dbReference>
<keyword evidence="5" id="KW-1185">Reference proteome</keyword>
<dbReference type="Proteomes" id="UP001600888">
    <property type="component" value="Unassembled WGS sequence"/>
</dbReference>
<gene>
    <name evidence="4" type="ORF">FJTKL_11675</name>
</gene>
<dbReference type="PANTHER" id="PTHR24198:SF165">
    <property type="entry name" value="ANKYRIN REPEAT-CONTAINING PROTEIN-RELATED"/>
    <property type="match status" value="1"/>
</dbReference>
<evidence type="ECO:0000313" key="5">
    <source>
        <dbReference type="Proteomes" id="UP001600888"/>
    </source>
</evidence>
<comment type="caution">
    <text evidence="4">The sequence shown here is derived from an EMBL/GenBank/DDBJ whole genome shotgun (WGS) entry which is preliminary data.</text>
</comment>
<keyword evidence="2 3" id="KW-0040">ANK repeat</keyword>
<evidence type="ECO:0000313" key="4">
    <source>
        <dbReference type="EMBL" id="KAL2281230.1"/>
    </source>
</evidence>
<protein>
    <recommendedName>
        <fullName evidence="6">Ankyrin repeat protein</fullName>
    </recommendedName>
</protein>
<organism evidence="4 5">
    <name type="scientific">Diaporthe vaccinii</name>
    <dbReference type="NCBI Taxonomy" id="105482"/>
    <lineage>
        <taxon>Eukaryota</taxon>
        <taxon>Fungi</taxon>
        <taxon>Dikarya</taxon>
        <taxon>Ascomycota</taxon>
        <taxon>Pezizomycotina</taxon>
        <taxon>Sordariomycetes</taxon>
        <taxon>Sordariomycetidae</taxon>
        <taxon>Diaporthales</taxon>
        <taxon>Diaporthaceae</taxon>
        <taxon>Diaporthe</taxon>
        <taxon>Diaporthe eres species complex</taxon>
    </lineage>
</organism>
<dbReference type="EMBL" id="JBAWTH010000058">
    <property type="protein sequence ID" value="KAL2281230.1"/>
    <property type="molecule type" value="Genomic_DNA"/>
</dbReference>
<feature type="repeat" description="ANK" evidence="3">
    <location>
        <begin position="193"/>
        <end position="225"/>
    </location>
</feature>
<dbReference type="InterPro" id="IPR002110">
    <property type="entry name" value="Ankyrin_rpt"/>
</dbReference>
<dbReference type="SUPFAM" id="SSF48403">
    <property type="entry name" value="Ankyrin repeat"/>
    <property type="match status" value="1"/>
</dbReference>
<evidence type="ECO:0000256" key="2">
    <source>
        <dbReference type="ARBA" id="ARBA00023043"/>
    </source>
</evidence>
<evidence type="ECO:0008006" key="6">
    <source>
        <dbReference type="Google" id="ProtNLM"/>
    </source>
</evidence>
<feature type="repeat" description="ANK" evidence="3">
    <location>
        <begin position="160"/>
        <end position="192"/>
    </location>
</feature>
<feature type="repeat" description="ANK" evidence="3">
    <location>
        <begin position="91"/>
        <end position="123"/>
    </location>
</feature>
<keyword evidence="1" id="KW-0677">Repeat</keyword>
<sequence length="322" mass="35334">MQQYDTVQFLVGQGAQIDDESYEHVWDFVLRRKCSKEQEDGLRCITEAKDRDWIEDQSFPPVHKIVLGLSTKRLHQELQKNPDAVYATDAQGRTALDWATARAQSNHMKLLIHQGSNYNAMDSKGRSTVLHAVDSHNPEALRIILEAGASADPVILNGSKRSSPLTSASFGGLAEMVRLLLHYGANINASNPEGRTALHSVASTESVECAEILLDRGANINEVSSNGCTPLMTAIRCNAHSVLKLFLDRHPGFLDGASLLETIHRYADKETISILKTHRLDPSESGTLAPSVDYASSHALADLHANWYGVCNAPRPQGEMVT</sequence>
<dbReference type="InterPro" id="IPR036770">
    <property type="entry name" value="Ankyrin_rpt-contain_sf"/>
</dbReference>
<dbReference type="PROSITE" id="PS50088">
    <property type="entry name" value="ANK_REPEAT"/>
    <property type="match status" value="3"/>
</dbReference>
<dbReference type="PANTHER" id="PTHR24198">
    <property type="entry name" value="ANKYRIN REPEAT AND PROTEIN KINASE DOMAIN-CONTAINING PROTEIN"/>
    <property type="match status" value="1"/>
</dbReference>
<evidence type="ECO:0000256" key="1">
    <source>
        <dbReference type="ARBA" id="ARBA00022737"/>
    </source>
</evidence>
<proteinExistence type="predicted"/>
<dbReference type="PROSITE" id="PS50297">
    <property type="entry name" value="ANK_REP_REGION"/>
    <property type="match status" value="3"/>
</dbReference>
<dbReference type="Gene3D" id="1.25.40.20">
    <property type="entry name" value="Ankyrin repeat-containing domain"/>
    <property type="match status" value="1"/>
</dbReference>
<reference evidence="4 5" key="1">
    <citation type="submission" date="2024-03" db="EMBL/GenBank/DDBJ databases">
        <title>A high-quality draft genome sequence of Diaporthe vaccinii, a causative agent of upright dieback and viscid rot disease in cranberry plants.</title>
        <authorList>
            <person name="Sarrasin M."/>
            <person name="Lang B.F."/>
            <person name="Burger G."/>
        </authorList>
    </citation>
    <scope>NUCLEOTIDE SEQUENCE [LARGE SCALE GENOMIC DNA]</scope>
    <source>
        <strain evidence="4 5">IS7</strain>
    </source>
</reference>
<dbReference type="Pfam" id="PF12796">
    <property type="entry name" value="Ank_2"/>
    <property type="match status" value="1"/>
</dbReference>
<evidence type="ECO:0000256" key="3">
    <source>
        <dbReference type="PROSITE-ProRule" id="PRU00023"/>
    </source>
</evidence>